<organism evidence="2 3">
    <name type="scientific">Dreissena polymorpha</name>
    <name type="common">Zebra mussel</name>
    <name type="synonym">Mytilus polymorpha</name>
    <dbReference type="NCBI Taxonomy" id="45954"/>
    <lineage>
        <taxon>Eukaryota</taxon>
        <taxon>Metazoa</taxon>
        <taxon>Spiralia</taxon>
        <taxon>Lophotrochozoa</taxon>
        <taxon>Mollusca</taxon>
        <taxon>Bivalvia</taxon>
        <taxon>Autobranchia</taxon>
        <taxon>Heteroconchia</taxon>
        <taxon>Euheterodonta</taxon>
        <taxon>Imparidentia</taxon>
        <taxon>Neoheterodontei</taxon>
        <taxon>Myida</taxon>
        <taxon>Dreissenoidea</taxon>
        <taxon>Dreissenidae</taxon>
        <taxon>Dreissena</taxon>
    </lineage>
</organism>
<evidence type="ECO:0000313" key="2">
    <source>
        <dbReference type="EMBL" id="KAH3724863.1"/>
    </source>
</evidence>
<comment type="caution">
    <text evidence="2">The sequence shown here is derived from an EMBL/GenBank/DDBJ whole genome shotgun (WGS) entry which is preliminary data.</text>
</comment>
<accession>A0A9D4CGL5</accession>
<dbReference type="EMBL" id="JAIWYP010000012">
    <property type="protein sequence ID" value="KAH3724863.1"/>
    <property type="molecule type" value="Genomic_DNA"/>
</dbReference>
<dbReference type="OrthoDB" id="6215425at2759"/>
<name>A0A9D4CGL5_DREPO</name>
<reference evidence="2" key="1">
    <citation type="journal article" date="2019" name="bioRxiv">
        <title>The Genome of the Zebra Mussel, Dreissena polymorpha: A Resource for Invasive Species Research.</title>
        <authorList>
            <person name="McCartney M.A."/>
            <person name="Auch B."/>
            <person name="Kono T."/>
            <person name="Mallez S."/>
            <person name="Zhang Y."/>
            <person name="Obille A."/>
            <person name="Becker A."/>
            <person name="Abrahante J.E."/>
            <person name="Garbe J."/>
            <person name="Badalamenti J.P."/>
            <person name="Herman A."/>
            <person name="Mangelson H."/>
            <person name="Liachko I."/>
            <person name="Sullivan S."/>
            <person name="Sone E.D."/>
            <person name="Koren S."/>
            <person name="Silverstein K.A.T."/>
            <person name="Beckman K.B."/>
            <person name="Gohl D.M."/>
        </authorList>
    </citation>
    <scope>NUCLEOTIDE SEQUENCE</scope>
    <source>
        <strain evidence="2">Duluth1</strain>
        <tissue evidence="2">Whole animal</tissue>
    </source>
</reference>
<dbReference type="Proteomes" id="UP000828390">
    <property type="component" value="Unassembled WGS sequence"/>
</dbReference>
<sequence>MHVRMMKALVILVIACVGNCAANPVAANDTGVDGKAFRTSRIKLGDKEVFTVTNTDGTPLATIDVVRNEGYEIELTPDGSECRISQVQDKSSCFEEAPLADDEPVLARISDRCRGREIVTLKPKDCNATSSLEKEDSTRVKRAQCKKTGTRQDCGFEWWLRWVCHTVQYTIWYHC</sequence>
<evidence type="ECO:0000313" key="3">
    <source>
        <dbReference type="Proteomes" id="UP000828390"/>
    </source>
</evidence>
<keyword evidence="3" id="KW-1185">Reference proteome</keyword>
<evidence type="ECO:0000256" key="1">
    <source>
        <dbReference type="SAM" id="SignalP"/>
    </source>
</evidence>
<proteinExistence type="predicted"/>
<keyword evidence="1" id="KW-0732">Signal</keyword>
<reference evidence="2" key="2">
    <citation type="submission" date="2020-11" db="EMBL/GenBank/DDBJ databases">
        <authorList>
            <person name="McCartney M.A."/>
            <person name="Auch B."/>
            <person name="Kono T."/>
            <person name="Mallez S."/>
            <person name="Becker A."/>
            <person name="Gohl D.M."/>
            <person name="Silverstein K.A.T."/>
            <person name="Koren S."/>
            <person name="Bechman K.B."/>
            <person name="Herman A."/>
            <person name="Abrahante J.E."/>
            <person name="Garbe J."/>
        </authorList>
    </citation>
    <scope>NUCLEOTIDE SEQUENCE</scope>
    <source>
        <strain evidence="2">Duluth1</strain>
        <tissue evidence="2">Whole animal</tissue>
    </source>
</reference>
<protein>
    <submittedName>
        <fullName evidence="2">Uncharacterized protein</fullName>
    </submittedName>
</protein>
<feature type="chain" id="PRO_5039389925" evidence="1">
    <location>
        <begin position="23"/>
        <end position="175"/>
    </location>
</feature>
<gene>
    <name evidence="2" type="ORF">DPMN_050690</name>
</gene>
<feature type="signal peptide" evidence="1">
    <location>
        <begin position="1"/>
        <end position="22"/>
    </location>
</feature>
<dbReference type="AlphaFoldDB" id="A0A9D4CGL5"/>